<dbReference type="EMBL" id="CM003372">
    <property type="protein sequence ID" value="KOM35059.1"/>
    <property type="molecule type" value="Genomic_DNA"/>
</dbReference>
<organism evidence="1 2">
    <name type="scientific">Phaseolus angularis</name>
    <name type="common">Azuki bean</name>
    <name type="synonym">Vigna angularis</name>
    <dbReference type="NCBI Taxonomy" id="3914"/>
    <lineage>
        <taxon>Eukaryota</taxon>
        <taxon>Viridiplantae</taxon>
        <taxon>Streptophyta</taxon>
        <taxon>Embryophyta</taxon>
        <taxon>Tracheophyta</taxon>
        <taxon>Spermatophyta</taxon>
        <taxon>Magnoliopsida</taxon>
        <taxon>eudicotyledons</taxon>
        <taxon>Gunneridae</taxon>
        <taxon>Pentapetalae</taxon>
        <taxon>rosids</taxon>
        <taxon>fabids</taxon>
        <taxon>Fabales</taxon>
        <taxon>Fabaceae</taxon>
        <taxon>Papilionoideae</taxon>
        <taxon>50 kb inversion clade</taxon>
        <taxon>NPAAA clade</taxon>
        <taxon>indigoferoid/millettioid clade</taxon>
        <taxon>Phaseoleae</taxon>
        <taxon>Vigna</taxon>
    </lineage>
</organism>
<evidence type="ECO:0000313" key="1">
    <source>
        <dbReference type="EMBL" id="KOM35059.1"/>
    </source>
</evidence>
<sequence length="254" mass="27575">MTQSASIQVQMTIWVNSEVWRKRGCGPKLGLKPLNIRGSAQFSHFNISSASDLLSSLTKRKRSTAISDTHDREPASAQAAMPQLPPFVHPATAPLHSPILTLIATSRLAFLATGDLLTQLKGLPATSILASHHGCPHLFSSSPILPCPFLLLVYSLSDRSLTPRTTASCRVVEEGDDDGSAKLEKDLEVHSDLVISGFCEFLLAEKLGSEGSVVGSRWRQDDDGKYGGAKVYEEERDKDHELFGGFGSGMNMKR</sequence>
<protein>
    <submittedName>
        <fullName evidence="1">Uncharacterized protein</fullName>
    </submittedName>
</protein>
<reference evidence="2" key="1">
    <citation type="journal article" date="2015" name="Proc. Natl. Acad. Sci. U.S.A.">
        <title>Genome sequencing of adzuki bean (Vigna angularis) provides insight into high starch and low fat accumulation and domestication.</title>
        <authorList>
            <person name="Yang K."/>
            <person name="Tian Z."/>
            <person name="Chen C."/>
            <person name="Luo L."/>
            <person name="Zhao B."/>
            <person name="Wang Z."/>
            <person name="Yu L."/>
            <person name="Li Y."/>
            <person name="Sun Y."/>
            <person name="Li W."/>
            <person name="Chen Y."/>
            <person name="Li Y."/>
            <person name="Zhang Y."/>
            <person name="Ai D."/>
            <person name="Zhao J."/>
            <person name="Shang C."/>
            <person name="Ma Y."/>
            <person name="Wu B."/>
            <person name="Wang M."/>
            <person name="Gao L."/>
            <person name="Sun D."/>
            <person name="Zhang P."/>
            <person name="Guo F."/>
            <person name="Wang W."/>
            <person name="Li Y."/>
            <person name="Wang J."/>
            <person name="Varshney R.K."/>
            <person name="Wang J."/>
            <person name="Ling H.Q."/>
            <person name="Wan P."/>
        </authorList>
    </citation>
    <scope>NUCLEOTIDE SEQUENCE</scope>
    <source>
        <strain evidence="2">cv. Jingnong 6</strain>
    </source>
</reference>
<proteinExistence type="predicted"/>
<name>A0A0L9TY01_PHAAN</name>
<gene>
    <name evidence="1" type="ORF">LR48_Vigan02g120900</name>
</gene>
<dbReference type="AlphaFoldDB" id="A0A0L9TY01"/>
<accession>A0A0L9TY01</accession>
<evidence type="ECO:0000313" key="2">
    <source>
        <dbReference type="Proteomes" id="UP000053144"/>
    </source>
</evidence>
<dbReference type="Gramene" id="KOM35059">
    <property type="protein sequence ID" value="KOM35059"/>
    <property type="gene ID" value="LR48_Vigan02g120900"/>
</dbReference>
<dbReference type="Proteomes" id="UP000053144">
    <property type="component" value="Chromosome 2"/>
</dbReference>